<dbReference type="GO" id="GO:0005886">
    <property type="term" value="C:plasma membrane"/>
    <property type="evidence" value="ECO:0007669"/>
    <property type="project" value="TreeGrafter"/>
</dbReference>
<keyword evidence="3" id="KW-1185">Reference proteome</keyword>
<dbReference type="InterPro" id="IPR025659">
    <property type="entry name" value="Tubby-like_C"/>
</dbReference>
<dbReference type="InterPro" id="IPR007612">
    <property type="entry name" value="LOR"/>
</dbReference>
<dbReference type="Proteomes" id="UP000184512">
    <property type="component" value="Unassembled WGS sequence"/>
</dbReference>
<dbReference type="PANTHER" id="PTHR23248:SF9">
    <property type="entry name" value="PHOSPHOLIPID SCRAMBLASE"/>
    <property type="match status" value="1"/>
</dbReference>
<evidence type="ECO:0000256" key="1">
    <source>
        <dbReference type="ARBA" id="ARBA00005437"/>
    </source>
</evidence>
<dbReference type="InterPro" id="IPR005552">
    <property type="entry name" value="Scramblase"/>
</dbReference>
<comment type="similarity">
    <text evidence="1">Belongs to the LOR family.</text>
</comment>
<sequence>MDTQPPRGGLLTHDVVVMQQITSFLANDFDILDTDGAVIGRFSGQDSVGKRFFTGPREFTLFDSDGTPLLDVHDVPNFGFDTFELTAPGGAPVATVKKKLSFIRRVIDVTAGDGTRLELRGGFWDFNYEILGGGSPVAQVSRQWAGMAHGFFGRSRYAVSLSPALGPHHRLMILGTVVALDLIRMKDERNSSS</sequence>
<gene>
    <name evidence="2" type="ORF">SAMN02745244_01470</name>
</gene>
<dbReference type="STRING" id="1123357.SAMN02745244_01470"/>
<reference evidence="2 3" key="1">
    <citation type="submission" date="2016-11" db="EMBL/GenBank/DDBJ databases">
        <authorList>
            <person name="Jaros S."/>
            <person name="Januszkiewicz K."/>
            <person name="Wedrychowicz H."/>
        </authorList>
    </citation>
    <scope>NUCLEOTIDE SEQUENCE [LARGE SCALE GENOMIC DNA]</scope>
    <source>
        <strain evidence="2 3">DSM 12906</strain>
    </source>
</reference>
<dbReference type="RefSeq" id="WP_073186889.1">
    <property type="nucleotide sequence ID" value="NZ_FQZG01000022.1"/>
</dbReference>
<dbReference type="Gene3D" id="2.40.160.200">
    <property type="entry name" value="LURP1-related"/>
    <property type="match status" value="1"/>
</dbReference>
<dbReference type="AlphaFoldDB" id="A0A1M6FLC3"/>
<dbReference type="OrthoDB" id="4412702at2"/>
<dbReference type="GO" id="GO:0017128">
    <property type="term" value="F:phospholipid scramblase activity"/>
    <property type="evidence" value="ECO:0007669"/>
    <property type="project" value="InterPro"/>
</dbReference>
<dbReference type="SUPFAM" id="SSF54518">
    <property type="entry name" value="Tubby C-terminal domain-like"/>
    <property type="match status" value="1"/>
</dbReference>
<organism evidence="2 3">
    <name type="scientific">Tessaracoccus bendigoensis DSM 12906</name>
    <dbReference type="NCBI Taxonomy" id="1123357"/>
    <lineage>
        <taxon>Bacteria</taxon>
        <taxon>Bacillati</taxon>
        <taxon>Actinomycetota</taxon>
        <taxon>Actinomycetes</taxon>
        <taxon>Propionibacteriales</taxon>
        <taxon>Propionibacteriaceae</taxon>
        <taxon>Tessaracoccus</taxon>
    </lineage>
</organism>
<dbReference type="EMBL" id="FQZG01000022">
    <property type="protein sequence ID" value="SHI98507.1"/>
    <property type="molecule type" value="Genomic_DNA"/>
</dbReference>
<evidence type="ECO:0000313" key="3">
    <source>
        <dbReference type="Proteomes" id="UP000184512"/>
    </source>
</evidence>
<dbReference type="Pfam" id="PF04525">
    <property type="entry name" value="LOR"/>
    <property type="match status" value="1"/>
</dbReference>
<evidence type="ECO:0000313" key="2">
    <source>
        <dbReference type="EMBL" id="SHI98507.1"/>
    </source>
</evidence>
<name>A0A1M6FLC3_9ACTN</name>
<accession>A0A1M6FLC3</accession>
<dbReference type="InterPro" id="IPR038595">
    <property type="entry name" value="LOR_sf"/>
</dbReference>
<proteinExistence type="inferred from homology"/>
<protein>
    <submittedName>
        <fullName evidence="2">Uncharacterized protein YxjI</fullName>
    </submittedName>
</protein>
<dbReference type="PANTHER" id="PTHR23248">
    <property type="entry name" value="PHOSPHOLIPID SCRAMBLASE-RELATED"/>
    <property type="match status" value="1"/>
</dbReference>